<evidence type="ECO:0000313" key="4">
    <source>
        <dbReference type="Proteomes" id="UP000199636"/>
    </source>
</evidence>
<dbReference type="Proteomes" id="UP000199636">
    <property type="component" value="Unassembled WGS sequence"/>
</dbReference>
<dbReference type="GO" id="GO:0005886">
    <property type="term" value="C:plasma membrane"/>
    <property type="evidence" value="ECO:0007669"/>
    <property type="project" value="TreeGrafter"/>
</dbReference>
<feature type="transmembrane region" description="Helical" evidence="2">
    <location>
        <begin position="202"/>
        <end position="223"/>
    </location>
</feature>
<evidence type="ECO:0000313" key="3">
    <source>
        <dbReference type="EMBL" id="SDH62036.1"/>
    </source>
</evidence>
<dbReference type="AlphaFoldDB" id="A0A1G8DWE7"/>
<dbReference type="STRING" id="428992.SAMN05216272_102205"/>
<keyword evidence="4" id="KW-1185">Reference proteome</keyword>
<dbReference type="PANTHER" id="PTHR30569">
    <property type="entry name" value="CYTOSINE TRANSPORTER CODB"/>
    <property type="match status" value="1"/>
</dbReference>
<feature type="transmembrane region" description="Helical" evidence="2">
    <location>
        <begin position="352"/>
        <end position="371"/>
    </location>
</feature>
<keyword evidence="2" id="KW-0812">Transmembrane</keyword>
<keyword evidence="2" id="KW-1133">Transmembrane helix</keyword>
<feature type="transmembrane region" description="Helical" evidence="2">
    <location>
        <begin position="414"/>
        <end position="434"/>
    </location>
</feature>
<name>A0A1G8DWE7_9PSED</name>
<evidence type="ECO:0000256" key="2">
    <source>
        <dbReference type="SAM" id="Phobius"/>
    </source>
</evidence>
<dbReference type="OrthoDB" id="9056232at2"/>
<dbReference type="EMBL" id="FNDS01000002">
    <property type="protein sequence ID" value="SDH62036.1"/>
    <property type="molecule type" value="Genomic_DNA"/>
</dbReference>
<gene>
    <name evidence="3" type="ORF">SAMN05216272_102205</name>
</gene>
<feature type="transmembrane region" description="Helical" evidence="2">
    <location>
        <begin position="164"/>
        <end position="182"/>
    </location>
</feature>
<feature type="transmembrane region" description="Helical" evidence="2">
    <location>
        <begin position="60"/>
        <end position="82"/>
    </location>
</feature>
<feature type="compositionally biased region" description="Polar residues" evidence="1">
    <location>
        <begin position="1"/>
        <end position="14"/>
    </location>
</feature>
<proteinExistence type="predicted"/>
<dbReference type="InterPro" id="IPR030191">
    <property type="entry name" value="CodB"/>
</dbReference>
<feature type="transmembrane region" description="Helical" evidence="2">
    <location>
        <begin position="94"/>
        <end position="118"/>
    </location>
</feature>
<keyword evidence="2" id="KW-0472">Membrane</keyword>
<feature type="transmembrane region" description="Helical" evidence="2">
    <location>
        <begin position="244"/>
        <end position="263"/>
    </location>
</feature>
<evidence type="ECO:0000256" key="1">
    <source>
        <dbReference type="SAM" id="MobiDB-lite"/>
    </source>
</evidence>
<feature type="transmembrane region" description="Helical" evidence="2">
    <location>
        <begin position="130"/>
        <end position="152"/>
    </location>
</feature>
<accession>A0A1G8DWE7</accession>
<sequence length="444" mass="47633">MAGALSSNQSSPEPSQGPIPDAQRLSRGSLTMAWWGICSAMFYLVVAAALAMGFGTLNALIGLVLSVLSYGAINAVIARHAIASGLSVAQFSQVLFGRTGAALATLIFSATAIYYGVFEGSVMAVALHHYLPGFGLHAAFLVVVVYSVSLIFGNAMRWLDKLNGWLLPFYLVGLVAAVAMAIDKYGYSSAWLSLAPKDGPVANGWWNCFTYFMGVWVLMMYTWDYARFGKQEDSRYHARINFGMPFYSVAFLLNGLVGIFLAATIPSEGGLSEVSVVLAIIQLMGLGGLLFVWISQTRINTGNFFLAATNLQAFCTYLGLAKVPYTAWALLTGALVYLLMLFDVFSYILQALAYQSLFIVGWVAITLAHLLGTRSARYRIDALPAFRARGLLAWLASAAVGIALHLSADATLASASAPVAFAVAFLAYLALPLLRRAQPQGDLG</sequence>
<dbReference type="GO" id="GO:0015209">
    <property type="term" value="F:cytosine transmembrane transporter activity"/>
    <property type="evidence" value="ECO:0007669"/>
    <property type="project" value="InterPro"/>
</dbReference>
<organism evidence="3 4">
    <name type="scientific">Pseudomonas panipatensis</name>
    <dbReference type="NCBI Taxonomy" id="428992"/>
    <lineage>
        <taxon>Bacteria</taxon>
        <taxon>Pseudomonadati</taxon>
        <taxon>Pseudomonadota</taxon>
        <taxon>Gammaproteobacteria</taxon>
        <taxon>Pseudomonadales</taxon>
        <taxon>Pseudomonadaceae</taxon>
        <taxon>Pseudomonas</taxon>
    </lineage>
</organism>
<feature type="region of interest" description="Disordered" evidence="1">
    <location>
        <begin position="1"/>
        <end position="21"/>
    </location>
</feature>
<dbReference type="PANTHER" id="PTHR30569:SF0">
    <property type="entry name" value="CYTOSINE PERMEASE"/>
    <property type="match status" value="1"/>
</dbReference>
<feature type="transmembrane region" description="Helical" evidence="2">
    <location>
        <begin position="391"/>
        <end position="408"/>
    </location>
</feature>
<protein>
    <submittedName>
        <fullName evidence="3">Purine-cytosine permease</fullName>
    </submittedName>
</protein>
<reference evidence="4" key="1">
    <citation type="submission" date="2016-10" db="EMBL/GenBank/DDBJ databases">
        <authorList>
            <person name="Varghese N."/>
            <person name="Submissions S."/>
        </authorList>
    </citation>
    <scope>NUCLEOTIDE SEQUENCE [LARGE SCALE GENOMIC DNA]</scope>
    <source>
        <strain evidence="4">CCM 7469</strain>
    </source>
</reference>
<feature type="transmembrane region" description="Helical" evidence="2">
    <location>
        <begin position="33"/>
        <end position="54"/>
    </location>
</feature>
<feature type="transmembrane region" description="Helical" evidence="2">
    <location>
        <begin position="314"/>
        <end position="340"/>
    </location>
</feature>
<dbReference type="Gene3D" id="1.10.4160.10">
    <property type="entry name" value="Hydantoin permease"/>
    <property type="match status" value="1"/>
</dbReference>
<feature type="transmembrane region" description="Helical" evidence="2">
    <location>
        <begin position="275"/>
        <end position="294"/>
    </location>
</feature>